<keyword evidence="2" id="KW-0548">Nucleotidyltransferase</keyword>
<dbReference type="InterPro" id="IPR041373">
    <property type="entry name" value="RT_RNaseH"/>
</dbReference>
<evidence type="ECO:0000256" key="4">
    <source>
        <dbReference type="ARBA" id="ARBA00022759"/>
    </source>
</evidence>
<keyword evidence="3" id="KW-0540">Nuclease</keyword>
<proteinExistence type="predicted"/>
<dbReference type="Pfam" id="PF17917">
    <property type="entry name" value="RT_RNaseH"/>
    <property type="match status" value="1"/>
</dbReference>
<protein>
    <recommendedName>
        <fullName evidence="8">Reverse transcriptase RNase H-like domain-containing protein</fullName>
    </recommendedName>
</protein>
<keyword evidence="10" id="KW-1185">Reference proteome</keyword>
<feature type="compositionally biased region" description="Polar residues" evidence="7">
    <location>
        <begin position="80"/>
        <end position="94"/>
    </location>
</feature>
<evidence type="ECO:0000256" key="5">
    <source>
        <dbReference type="ARBA" id="ARBA00022801"/>
    </source>
</evidence>
<accession>A0A5D2MP00</accession>
<dbReference type="GO" id="GO:0003676">
    <property type="term" value="F:nucleic acid binding"/>
    <property type="evidence" value="ECO:0007669"/>
    <property type="project" value="InterPro"/>
</dbReference>
<dbReference type="GO" id="GO:0004519">
    <property type="term" value="F:endonuclease activity"/>
    <property type="evidence" value="ECO:0007669"/>
    <property type="project" value="UniProtKB-KW"/>
</dbReference>
<dbReference type="Gene3D" id="3.30.420.10">
    <property type="entry name" value="Ribonuclease H-like superfamily/Ribonuclease H"/>
    <property type="match status" value="1"/>
</dbReference>
<evidence type="ECO:0000256" key="1">
    <source>
        <dbReference type="ARBA" id="ARBA00022679"/>
    </source>
</evidence>
<name>A0A5D2MP00_GOSTO</name>
<feature type="region of interest" description="Disordered" evidence="7">
    <location>
        <begin position="80"/>
        <end position="101"/>
    </location>
</feature>
<evidence type="ECO:0000259" key="8">
    <source>
        <dbReference type="Pfam" id="PF17917"/>
    </source>
</evidence>
<keyword evidence="5" id="KW-0378">Hydrolase</keyword>
<evidence type="ECO:0000256" key="6">
    <source>
        <dbReference type="ARBA" id="ARBA00022918"/>
    </source>
</evidence>
<evidence type="ECO:0000313" key="10">
    <source>
        <dbReference type="Proteomes" id="UP000322667"/>
    </source>
</evidence>
<sequence length="101" mass="11460">MEGWGGICKWKQEEFGPKSSERICAYASGKFFPLKSTIDAEIHAAMNSLENFKIHYLDKPSLTLRTDCQAIISFFNRISNHKPSNESLHNSKGSSIMHRRG</sequence>
<evidence type="ECO:0000256" key="2">
    <source>
        <dbReference type="ARBA" id="ARBA00022695"/>
    </source>
</evidence>
<dbReference type="AlphaFoldDB" id="A0A5D2MP00"/>
<dbReference type="GO" id="GO:0016787">
    <property type="term" value="F:hydrolase activity"/>
    <property type="evidence" value="ECO:0007669"/>
    <property type="project" value="UniProtKB-KW"/>
</dbReference>
<dbReference type="Proteomes" id="UP000322667">
    <property type="component" value="Chromosome A13"/>
</dbReference>
<evidence type="ECO:0000256" key="7">
    <source>
        <dbReference type="SAM" id="MobiDB-lite"/>
    </source>
</evidence>
<dbReference type="GO" id="GO:0003964">
    <property type="term" value="F:RNA-directed DNA polymerase activity"/>
    <property type="evidence" value="ECO:0007669"/>
    <property type="project" value="UniProtKB-KW"/>
</dbReference>
<feature type="domain" description="Reverse transcriptase RNase H-like" evidence="8">
    <location>
        <begin position="17"/>
        <end position="79"/>
    </location>
</feature>
<keyword evidence="4" id="KW-0255">Endonuclease</keyword>
<keyword evidence="1" id="KW-0808">Transferase</keyword>
<reference evidence="9 10" key="1">
    <citation type="submission" date="2019-07" db="EMBL/GenBank/DDBJ databases">
        <title>WGS assembly of Gossypium tomentosum.</title>
        <authorList>
            <person name="Chen Z.J."/>
            <person name="Sreedasyam A."/>
            <person name="Ando A."/>
            <person name="Song Q."/>
            <person name="De L."/>
            <person name="Hulse-Kemp A."/>
            <person name="Ding M."/>
            <person name="Ye W."/>
            <person name="Kirkbride R."/>
            <person name="Jenkins J."/>
            <person name="Plott C."/>
            <person name="Lovell J."/>
            <person name="Lin Y.-M."/>
            <person name="Vaughn R."/>
            <person name="Liu B."/>
            <person name="Li W."/>
            <person name="Simpson S."/>
            <person name="Scheffler B."/>
            <person name="Saski C."/>
            <person name="Grover C."/>
            <person name="Hu G."/>
            <person name="Conover J."/>
            <person name="Carlson J."/>
            <person name="Shu S."/>
            <person name="Boston L."/>
            <person name="Williams M."/>
            <person name="Peterson D."/>
            <person name="Mcgee K."/>
            <person name="Jones D."/>
            <person name="Wendel J."/>
            <person name="Stelly D."/>
            <person name="Grimwood J."/>
            <person name="Schmutz J."/>
        </authorList>
    </citation>
    <scope>NUCLEOTIDE SEQUENCE [LARGE SCALE GENOMIC DNA]</scope>
    <source>
        <strain evidence="9">7179.01</strain>
    </source>
</reference>
<organism evidence="9 10">
    <name type="scientific">Gossypium tomentosum</name>
    <name type="common">Hawaiian cotton</name>
    <name type="synonym">Gossypium sandvicense</name>
    <dbReference type="NCBI Taxonomy" id="34277"/>
    <lineage>
        <taxon>Eukaryota</taxon>
        <taxon>Viridiplantae</taxon>
        <taxon>Streptophyta</taxon>
        <taxon>Embryophyta</taxon>
        <taxon>Tracheophyta</taxon>
        <taxon>Spermatophyta</taxon>
        <taxon>Magnoliopsida</taxon>
        <taxon>eudicotyledons</taxon>
        <taxon>Gunneridae</taxon>
        <taxon>Pentapetalae</taxon>
        <taxon>rosids</taxon>
        <taxon>malvids</taxon>
        <taxon>Malvales</taxon>
        <taxon>Malvaceae</taxon>
        <taxon>Malvoideae</taxon>
        <taxon>Gossypium</taxon>
    </lineage>
</organism>
<evidence type="ECO:0000256" key="3">
    <source>
        <dbReference type="ARBA" id="ARBA00022722"/>
    </source>
</evidence>
<evidence type="ECO:0000313" key="9">
    <source>
        <dbReference type="EMBL" id="TYH92864.1"/>
    </source>
</evidence>
<dbReference type="EMBL" id="CM017622">
    <property type="protein sequence ID" value="TYH92864.1"/>
    <property type="molecule type" value="Genomic_DNA"/>
</dbReference>
<keyword evidence="6" id="KW-0695">RNA-directed DNA polymerase</keyword>
<dbReference type="InterPro" id="IPR036397">
    <property type="entry name" value="RNaseH_sf"/>
</dbReference>
<gene>
    <name evidence="9" type="ORF">ES332_A13G213900v1</name>
</gene>